<gene>
    <name evidence="2" type="ORF">SAMN02745136_05445</name>
</gene>
<evidence type="ECO:0000313" key="2">
    <source>
        <dbReference type="EMBL" id="SHL67843.1"/>
    </source>
</evidence>
<dbReference type="AlphaFoldDB" id="A0A1M7CL26"/>
<feature type="transmembrane region" description="Helical" evidence="1">
    <location>
        <begin position="142"/>
        <end position="163"/>
    </location>
</feature>
<feature type="transmembrane region" description="Helical" evidence="1">
    <location>
        <begin position="12"/>
        <end position="32"/>
    </location>
</feature>
<proteinExistence type="predicted"/>
<evidence type="ECO:0008006" key="4">
    <source>
        <dbReference type="Google" id="ProtNLM"/>
    </source>
</evidence>
<keyword evidence="1" id="KW-0472">Membrane</keyword>
<feature type="transmembrane region" description="Helical" evidence="1">
    <location>
        <begin position="63"/>
        <end position="80"/>
    </location>
</feature>
<dbReference type="OrthoDB" id="1975106at2"/>
<organism evidence="2 3">
    <name type="scientific">Anaerocolumna jejuensis DSM 15929</name>
    <dbReference type="NCBI Taxonomy" id="1121322"/>
    <lineage>
        <taxon>Bacteria</taxon>
        <taxon>Bacillati</taxon>
        <taxon>Bacillota</taxon>
        <taxon>Clostridia</taxon>
        <taxon>Lachnospirales</taxon>
        <taxon>Lachnospiraceae</taxon>
        <taxon>Anaerocolumna</taxon>
    </lineage>
</organism>
<feature type="transmembrane region" description="Helical" evidence="1">
    <location>
        <begin position="38"/>
        <end position="56"/>
    </location>
</feature>
<dbReference type="EMBL" id="FRAC01000044">
    <property type="protein sequence ID" value="SHL67843.1"/>
    <property type="molecule type" value="Genomic_DNA"/>
</dbReference>
<feature type="transmembrane region" description="Helical" evidence="1">
    <location>
        <begin position="184"/>
        <end position="203"/>
    </location>
</feature>
<accession>A0A1M7CL26</accession>
<dbReference type="Proteomes" id="UP000184386">
    <property type="component" value="Unassembled WGS sequence"/>
</dbReference>
<keyword evidence="1" id="KW-0812">Transmembrane</keyword>
<dbReference type="RefSeq" id="WP_073280340.1">
    <property type="nucleotide sequence ID" value="NZ_FRAC01000044.1"/>
</dbReference>
<feature type="transmembrane region" description="Helical" evidence="1">
    <location>
        <begin position="86"/>
        <end position="103"/>
    </location>
</feature>
<protein>
    <recommendedName>
        <fullName evidence="4">DUF4129 domain-containing protein</fullName>
    </recommendedName>
</protein>
<feature type="transmembrane region" description="Helical" evidence="1">
    <location>
        <begin position="115"/>
        <end position="136"/>
    </location>
</feature>
<evidence type="ECO:0000313" key="3">
    <source>
        <dbReference type="Proteomes" id="UP000184386"/>
    </source>
</evidence>
<feature type="transmembrane region" description="Helical" evidence="1">
    <location>
        <begin position="271"/>
        <end position="296"/>
    </location>
</feature>
<evidence type="ECO:0000256" key="1">
    <source>
        <dbReference type="SAM" id="Phobius"/>
    </source>
</evidence>
<sequence length="423" mass="48089">MNNKIYRVIIDVINLILGVISLYAIMALILLLTKSSPASPFLFFLSLTGAVLSYCIQQYTRHMWSFLLLHCCLIALFFLVTPTLVGKILGICFMTAVTLYSLVKRLKEEEMGRKNISPAHLLILGLLYLVNLQLHLSGLNQLLFMLTIIFILLFLINSYLINFEHYFSLQQETSNVPLKQIKTVNHTIIIFFLGLSFASMLAFTKLPLKELIQAIQKGLLAIIKGILSLLPGASSNVPQIQEAQQNAPTASPPPLPTAAPPSPFWQHLQNFILTLLTVAMVVAAIALISFAIYKLYQTFYKDKRTLFKDNTEFISPFDKREKALKEKPSVRQKGLSRFWSQTNNDKIRKAFYKAILAQKGKLPKLSATPTELSRYILSDSSCSDEDKEEKLESLAFYYEKARYNKEDCTKEDVEDFKNLLHRS</sequence>
<dbReference type="STRING" id="1121322.SAMN02745136_05445"/>
<name>A0A1M7CL26_9FIRM</name>
<keyword evidence="3" id="KW-1185">Reference proteome</keyword>
<reference evidence="2 3" key="1">
    <citation type="submission" date="2016-11" db="EMBL/GenBank/DDBJ databases">
        <authorList>
            <person name="Jaros S."/>
            <person name="Januszkiewicz K."/>
            <person name="Wedrychowicz H."/>
        </authorList>
    </citation>
    <scope>NUCLEOTIDE SEQUENCE [LARGE SCALE GENOMIC DNA]</scope>
    <source>
        <strain evidence="2 3">DSM 15929</strain>
    </source>
</reference>
<keyword evidence="1" id="KW-1133">Transmembrane helix</keyword>